<evidence type="ECO:0000313" key="1">
    <source>
        <dbReference type="EMBL" id="STY71115.1"/>
    </source>
</evidence>
<reference evidence="1 2" key="1">
    <citation type="submission" date="2018-06" db="EMBL/GenBank/DDBJ databases">
        <authorList>
            <consortium name="Pathogen Informatics"/>
            <person name="Doyle S."/>
        </authorList>
    </citation>
    <scope>NUCLEOTIDE SEQUENCE [LARGE SCALE GENOMIC DNA]</scope>
    <source>
        <strain evidence="1 2">NCTC10571</strain>
    </source>
</reference>
<sequence length="144" mass="17134">MISFIANTMTSTFQRKKYLKWKTDFLKEHNTNDLSILGPLPIIDKDFPWFNEEYLQYDAKENDLNFFLITPKLIQNEQELNEIISKTFSQLFNTRTSDTALLYLRKDGIISFDEEAHNKIMDFINRNSKINPEVTIYYSLDVLF</sequence>
<protein>
    <submittedName>
        <fullName evidence="1">Uncharacterized protein</fullName>
    </submittedName>
</protein>
<dbReference type="EMBL" id="UGPP01000001">
    <property type="protein sequence ID" value="STY71115.1"/>
    <property type="molecule type" value="Genomic_DNA"/>
</dbReference>
<accession>A0A378NTI1</accession>
<dbReference type="Proteomes" id="UP000255234">
    <property type="component" value="Unassembled WGS sequence"/>
</dbReference>
<evidence type="ECO:0000313" key="2">
    <source>
        <dbReference type="Proteomes" id="UP000255234"/>
    </source>
</evidence>
<dbReference type="AlphaFoldDB" id="A0A378NTI1"/>
<proteinExistence type="predicted"/>
<dbReference type="RefSeq" id="WP_115151489.1">
    <property type="nucleotide sequence ID" value="NZ_UGPP01000001.1"/>
</dbReference>
<organism evidence="1 2">
    <name type="scientific">Megamonas hypermegale</name>
    <dbReference type="NCBI Taxonomy" id="158847"/>
    <lineage>
        <taxon>Bacteria</taxon>
        <taxon>Bacillati</taxon>
        <taxon>Bacillota</taxon>
        <taxon>Negativicutes</taxon>
        <taxon>Selenomonadales</taxon>
        <taxon>Selenomonadaceae</taxon>
        <taxon>Megamonas</taxon>
    </lineage>
</organism>
<name>A0A378NTI1_9FIRM</name>
<gene>
    <name evidence="1" type="ORF">NCTC10571_01267</name>
</gene>